<sequence length="175" mass="19304">MLLIAPSIYVLTLTLRDGWLDIGFARQYRNEPDIECEEVVREPVVLAVASSHPLARRSSLPIAALRDEPMVVFPGMSRPSFADEVLRFCEEAGFTPNVVKETEDLMACLTLVSAGIGLALVPISAMSIHLPGVAFVKALKPKPTSSVYCVYRKNEQNSSLPGFLNLIRLLRRTGY</sequence>
<comment type="similarity">
    <text evidence="1">Belongs to the LysR transcriptional regulatory family.</text>
</comment>
<dbReference type="GO" id="GO:0003700">
    <property type="term" value="F:DNA-binding transcription factor activity"/>
    <property type="evidence" value="ECO:0007669"/>
    <property type="project" value="TreeGrafter"/>
</dbReference>
<evidence type="ECO:0000256" key="3">
    <source>
        <dbReference type="ARBA" id="ARBA00023125"/>
    </source>
</evidence>
<dbReference type="eggNOG" id="COG0583">
    <property type="taxonomic scope" value="Bacteria"/>
</dbReference>
<protein>
    <submittedName>
        <fullName evidence="6">Transcriptional regulator, LysR family</fullName>
    </submittedName>
</protein>
<keyword evidence="3" id="KW-0238">DNA-binding</keyword>
<dbReference type="GO" id="GO:0003677">
    <property type="term" value="F:DNA binding"/>
    <property type="evidence" value="ECO:0007669"/>
    <property type="project" value="UniProtKB-KW"/>
</dbReference>
<evidence type="ECO:0000313" key="7">
    <source>
        <dbReference type="Proteomes" id="UP000001739"/>
    </source>
</evidence>
<dbReference type="Proteomes" id="UP000001739">
    <property type="component" value="Plasmid pBPHYT01"/>
</dbReference>
<proteinExistence type="inferred from homology"/>
<keyword evidence="2" id="KW-0805">Transcription regulation</keyword>
<reference evidence="6 7" key="1">
    <citation type="journal article" date="2011" name="J. Bacteriol.">
        <title>Complete genome sequence of the plant growth-promoting endophyte Burkholderia phytofirmans strain PsJN.</title>
        <authorList>
            <person name="Weilharter A."/>
            <person name="Mitter B."/>
            <person name="Shin M.V."/>
            <person name="Chain P.S."/>
            <person name="Nowak J."/>
            <person name="Sessitsch A."/>
        </authorList>
    </citation>
    <scope>NUCLEOTIDE SEQUENCE [LARGE SCALE GENOMIC DNA]</scope>
    <source>
        <strain evidence="7">DSM 17436 / LMG 22146 / PsJN</strain>
        <plasmid evidence="6 7">pBPHYT01</plasmid>
    </source>
</reference>
<feature type="domain" description="LysR substrate-binding" evidence="5">
    <location>
        <begin position="15"/>
        <end position="165"/>
    </location>
</feature>
<dbReference type="PANTHER" id="PTHR30346">
    <property type="entry name" value="TRANSCRIPTIONAL DUAL REGULATOR HCAR-RELATED"/>
    <property type="match status" value="1"/>
</dbReference>
<dbReference type="PANTHER" id="PTHR30346:SF17">
    <property type="entry name" value="LYSR FAMILY TRANSCRIPTIONAL REGULATOR"/>
    <property type="match status" value="1"/>
</dbReference>
<evidence type="ECO:0000256" key="4">
    <source>
        <dbReference type="ARBA" id="ARBA00023163"/>
    </source>
</evidence>
<gene>
    <name evidence="6" type="ordered locus">Bphyt_7257</name>
</gene>
<accession>B2TGZ3</accession>
<geneLocation type="plasmid" evidence="6 7">
    <name>pBPHYT01</name>
</geneLocation>
<dbReference type="OrthoDB" id="5292387at2"/>
<evidence type="ECO:0000313" key="6">
    <source>
        <dbReference type="EMBL" id="ACD21542.1"/>
    </source>
</evidence>
<keyword evidence="6" id="KW-0614">Plasmid</keyword>
<organism evidence="6 7">
    <name type="scientific">Paraburkholderia phytofirmans (strain DSM 17436 / LMG 22146 / PsJN)</name>
    <name type="common">Burkholderia phytofirmans</name>
    <dbReference type="NCBI Taxonomy" id="398527"/>
    <lineage>
        <taxon>Bacteria</taxon>
        <taxon>Pseudomonadati</taxon>
        <taxon>Pseudomonadota</taxon>
        <taxon>Betaproteobacteria</taxon>
        <taxon>Burkholderiales</taxon>
        <taxon>Burkholderiaceae</taxon>
        <taxon>Paraburkholderia</taxon>
    </lineage>
</organism>
<dbReference type="AlphaFoldDB" id="B2TGZ3"/>
<dbReference type="EMBL" id="CP001054">
    <property type="protein sequence ID" value="ACD21542.1"/>
    <property type="molecule type" value="Genomic_DNA"/>
</dbReference>
<dbReference type="InterPro" id="IPR005119">
    <property type="entry name" value="LysR_subst-bd"/>
</dbReference>
<evidence type="ECO:0000256" key="2">
    <source>
        <dbReference type="ARBA" id="ARBA00023015"/>
    </source>
</evidence>
<dbReference type="HOGENOM" id="CLU_1529792_0_0_4"/>
<dbReference type="SUPFAM" id="SSF53850">
    <property type="entry name" value="Periplasmic binding protein-like II"/>
    <property type="match status" value="1"/>
</dbReference>
<keyword evidence="4" id="KW-0804">Transcription</keyword>
<dbReference type="KEGG" id="bpy:Bphyt_7257"/>
<evidence type="ECO:0000256" key="1">
    <source>
        <dbReference type="ARBA" id="ARBA00009437"/>
    </source>
</evidence>
<dbReference type="Pfam" id="PF03466">
    <property type="entry name" value="LysR_substrate"/>
    <property type="match status" value="1"/>
</dbReference>
<dbReference type="GO" id="GO:0032993">
    <property type="term" value="C:protein-DNA complex"/>
    <property type="evidence" value="ECO:0007669"/>
    <property type="project" value="TreeGrafter"/>
</dbReference>
<dbReference type="Gene3D" id="3.40.190.290">
    <property type="match status" value="1"/>
</dbReference>
<name>B2TGZ3_PARPJ</name>
<dbReference type="RefSeq" id="WP_012430919.1">
    <property type="nucleotide sequence ID" value="NC_010679.1"/>
</dbReference>
<evidence type="ECO:0000259" key="5">
    <source>
        <dbReference type="Pfam" id="PF03466"/>
    </source>
</evidence>